<dbReference type="RefSeq" id="WP_174605819.1">
    <property type="nucleotide sequence ID" value="NZ_CP054490.1"/>
</dbReference>
<dbReference type="GO" id="GO:0006355">
    <property type="term" value="P:regulation of DNA-templated transcription"/>
    <property type="evidence" value="ECO:0007669"/>
    <property type="project" value="InterPro"/>
</dbReference>
<gene>
    <name evidence="2" type="ORF">HUE58_04455</name>
</gene>
<evidence type="ECO:0000259" key="1">
    <source>
        <dbReference type="Pfam" id="PF01402"/>
    </source>
</evidence>
<dbReference type="Pfam" id="PF01402">
    <property type="entry name" value="RHH_1"/>
    <property type="match status" value="1"/>
</dbReference>
<keyword evidence="3" id="KW-1185">Reference proteome</keyword>
<dbReference type="InterPro" id="IPR013321">
    <property type="entry name" value="Arc_rbn_hlx_hlx"/>
</dbReference>
<feature type="domain" description="Ribbon-helix-helix protein CopG" evidence="1">
    <location>
        <begin position="2"/>
        <end position="39"/>
    </location>
</feature>
<accession>A0A6N0HPR5</accession>
<dbReference type="InterPro" id="IPR002145">
    <property type="entry name" value="CopG"/>
</dbReference>
<reference evidence="2 3" key="1">
    <citation type="submission" date="2020-05" db="EMBL/GenBank/DDBJ databases">
        <title>Horizontal transmission and recombination maintain forever young bacterial symbiont genomes.</title>
        <authorList>
            <person name="Russell S.L."/>
            <person name="Pepper-Tunick E."/>
            <person name="Svedberg J."/>
            <person name="Byrne A."/>
            <person name="Ruelas Castillo J."/>
            <person name="Vollmers C."/>
            <person name="Beinart R.A."/>
            <person name="Corbett-Detig R."/>
        </authorList>
    </citation>
    <scope>NUCLEOTIDE SEQUENCE [LARGE SCALE GENOMIC DNA]</scope>
    <source>
        <strain evidence="2">JDF_Ridge</strain>
    </source>
</reference>
<dbReference type="InterPro" id="IPR010985">
    <property type="entry name" value="Ribbon_hlx_hlx"/>
</dbReference>
<name>A0A6N0HPR5_9GAMM</name>
<dbReference type="Gene3D" id="1.10.1220.10">
    <property type="entry name" value="Met repressor-like"/>
    <property type="match status" value="1"/>
</dbReference>
<evidence type="ECO:0000313" key="3">
    <source>
        <dbReference type="Proteomes" id="UP000509429"/>
    </source>
</evidence>
<proteinExistence type="predicted"/>
<dbReference type="EMBL" id="CP054490">
    <property type="protein sequence ID" value="QKQ24382.1"/>
    <property type="molecule type" value="Genomic_DNA"/>
</dbReference>
<sequence>MKTITLKTQDDFYDRVNKMALEAHLSKSALIRQAITDYHKSLERKKLLNKCKIPLLKLEI</sequence>
<evidence type="ECO:0000313" key="2">
    <source>
        <dbReference type="EMBL" id="QKQ24382.1"/>
    </source>
</evidence>
<protein>
    <submittedName>
        <fullName evidence="2">Ribbon-helix-helix protein, CopG family</fullName>
    </submittedName>
</protein>
<organism evidence="2 3">
    <name type="scientific">Candidatus Ruthia endofausta</name>
    <dbReference type="NCBI Taxonomy" id="2738852"/>
    <lineage>
        <taxon>Bacteria</taxon>
        <taxon>Pseudomonadati</taxon>
        <taxon>Pseudomonadota</taxon>
        <taxon>Gammaproteobacteria</taxon>
        <taxon>Candidatus Pseudothioglobaceae</taxon>
        <taxon>Candidatus Ruthturnera</taxon>
    </lineage>
</organism>
<dbReference type="KEGG" id="reo:HUE58_04455"/>
<dbReference type="AlphaFoldDB" id="A0A6N0HPR5"/>
<dbReference type="Proteomes" id="UP000509429">
    <property type="component" value="Chromosome"/>
</dbReference>
<dbReference type="CDD" id="cd21631">
    <property type="entry name" value="RHH_CopG_NikR-like"/>
    <property type="match status" value="1"/>
</dbReference>
<dbReference type="SUPFAM" id="SSF47598">
    <property type="entry name" value="Ribbon-helix-helix"/>
    <property type="match status" value="1"/>
</dbReference>